<evidence type="ECO:0000313" key="3">
    <source>
        <dbReference type="EMBL" id="MPL70581.1"/>
    </source>
</evidence>
<dbReference type="AlphaFoldDB" id="A0A644TXY8"/>
<feature type="region of interest" description="Disordered" evidence="1">
    <location>
        <begin position="66"/>
        <end position="126"/>
    </location>
</feature>
<dbReference type="Pfam" id="PF03880">
    <property type="entry name" value="DbpA"/>
    <property type="match status" value="1"/>
</dbReference>
<sequence>MSTDSAPNKLPEEALIAFLDGIRAELSSPSDPVMLNQVRSFFRKHIPLHLRSYAAALLILRAAGMSAGQGGKTGPKAKQTERARKADPARRREETAGKQDDPARPQGEAKTKQGPGPAMPRTRPEGMVPLFVSMGKRQRLRPQELRALIAEKLHLAQEELGRVHLFDNYSFIDVPEAEADRIVSACEGITLKNRPLEIKPAKKKGDGPKDSEG</sequence>
<protein>
    <submittedName>
        <fullName evidence="3">ATP-dependent RNA helicase DeaD</fullName>
        <ecNumber evidence="3">3.6.4.13</ecNumber>
    </submittedName>
</protein>
<keyword evidence="3" id="KW-0067">ATP-binding</keyword>
<keyword evidence="3" id="KW-0378">Hydrolase</keyword>
<evidence type="ECO:0000256" key="1">
    <source>
        <dbReference type="SAM" id="MobiDB-lite"/>
    </source>
</evidence>
<accession>A0A644TXY8</accession>
<keyword evidence="3" id="KW-0347">Helicase</keyword>
<dbReference type="Gene3D" id="3.30.70.330">
    <property type="match status" value="1"/>
</dbReference>
<feature type="compositionally biased region" description="Basic and acidic residues" evidence="1">
    <location>
        <begin position="78"/>
        <end position="111"/>
    </location>
</feature>
<dbReference type="EMBL" id="VSSQ01000053">
    <property type="protein sequence ID" value="MPL70581.1"/>
    <property type="molecule type" value="Genomic_DNA"/>
</dbReference>
<reference evidence="3" key="1">
    <citation type="submission" date="2019-08" db="EMBL/GenBank/DDBJ databases">
        <authorList>
            <person name="Kucharzyk K."/>
            <person name="Murdoch R.W."/>
            <person name="Higgins S."/>
            <person name="Loffler F."/>
        </authorList>
    </citation>
    <scope>NUCLEOTIDE SEQUENCE</scope>
</reference>
<comment type="caution">
    <text evidence="3">The sequence shown here is derived from an EMBL/GenBank/DDBJ whole genome shotgun (WGS) entry which is preliminary data.</text>
</comment>
<evidence type="ECO:0000259" key="2">
    <source>
        <dbReference type="Pfam" id="PF03880"/>
    </source>
</evidence>
<keyword evidence="3" id="KW-0547">Nucleotide-binding</keyword>
<dbReference type="InterPro" id="IPR005580">
    <property type="entry name" value="DbpA/CsdA_RNA-bd_dom"/>
</dbReference>
<dbReference type="EC" id="3.6.4.13" evidence="3"/>
<organism evidence="3">
    <name type="scientific">bioreactor metagenome</name>
    <dbReference type="NCBI Taxonomy" id="1076179"/>
    <lineage>
        <taxon>unclassified sequences</taxon>
        <taxon>metagenomes</taxon>
        <taxon>ecological metagenomes</taxon>
    </lineage>
</organism>
<proteinExistence type="predicted"/>
<dbReference type="GO" id="GO:0003724">
    <property type="term" value="F:RNA helicase activity"/>
    <property type="evidence" value="ECO:0007669"/>
    <property type="project" value="UniProtKB-EC"/>
</dbReference>
<name>A0A644TXY8_9ZZZZ</name>
<gene>
    <name evidence="3" type="primary">deaD_5</name>
    <name evidence="3" type="ORF">SDC9_16338</name>
</gene>
<dbReference type="CDD" id="cd12252">
    <property type="entry name" value="RRM_DbpA"/>
    <property type="match status" value="1"/>
</dbReference>
<dbReference type="InterPro" id="IPR012677">
    <property type="entry name" value="Nucleotide-bd_a/b_plait_sf"/>
</dbReference>
<feature type="domain" description="DEAD box helicase DbpA/CsdA RNA-binding" evidence="2">
    <location>
        <begin position="130"/>
        <end position="199"/>
    </location>
</feature>
<dbReference type="GO" id="GO:0016787">
    <property type="term" value="F:hydrolase activity"/>
    <property type="evidence" value="ECO:0007669"/>
    <property type="project" value="UniProtKB-KW"/>
</dbReference>